<feature type="compositionally biased region" description="Basic and acidic residues" evidence="8">
    <location>
        <begin position="11"/>
        <end position="22"/>
    </location>
</feature>
<evidence type="ECO:0000256" key="3">
    <source>
        <dbReference type="ARBA" id="ARBA00022801"/>
    </source>
</evidence>
<dbReference type="GO" id="GO:0000049">
    <property type="term" value="F:tRNA binding"/>
    <property type="evidence" value="ECO:0007669"/>
    <property type="project" value="UniProtKB-UniRule"/>
</dbReference>
<organism evidence="9 10">
    <name type="scientific">Rubrobacter marinus</name>
    <dbReference type="NCBI Taxonomy" id="2653852"/>
    <lineage>
        <taxon>Bacteria</taxon>
        <taxon>Bacillati</taxon>
        <taxon>Actinomycetota</taxon>
        <taxon>Rubrobacteria</taxon>
        <taxon>Rubrobacterales</taxon>
        <taxon>Rubrobacteraceae</taxon>
        <taxon>Rubrobacter</taxon>
    </lineage>
</organism>
<feature type="binding site" evidence="7">
    <location>
        <position position="161"/>
    </location>
    <ligand>
        <name>tRNA</name>
        <dbReference type="ChEBI" id="CHEBI:17843"/>
    </ligand>
</feature>
<comment type="subunit">
    <text evidence="7">Monomer.</text>
</comment>
<dbReference type="Pfam" id="PF01195">
    <property type="entry name" value="Pept_tRNA_hydro"/>
    <property type="match status" value="1"/>
</dbReference>
<proteinExistence type="inferred from homology"/>
<dbReference type="GO" id="GO:0006515">
    <property type="term" value="P:protein quality control for misfolded or incompletely synthesized proteins"/>
    <property type="evidence" value="ECO:0007669"/>
    <property type="project" value="UniProtKB-UniRule"/>
</dbReference>
<dbReference type="CDD" id="cd00462">
    <property type="entry name" value="PTH"/>
    <property type="match status" value="1"/>
</dbReference>
<feature type="binding site" evidence="7">
    <location>
        <position position="121"/>
    </location>
    <ligand>
        <name>tRNA</name>
        <dbReference type="ChEBI" id="CHEBI:17843"/>
    </ligand>
</feature>
<evidence type="ECO:0000256" key="4">
    <source>
        <dbReference type="ARBA" id="ARBA00022884"/>
    </source>
</evidence>
<comment type="catalytic activity">
    <reaction evidence="7">
        <text>an N-acyl-L-alpha-aminoacyl-tRNA + H2O = an N-acyl-L-amino acid + a tRNA + H(+)</text>
        <dbReference type="Rhea" id="RHEA:54448"/>
        <dbReference type="Rhea" id="RHEA-COMP:10123"/>
        <dbReference type="Rhea" id="RHEA-COMP:13883"/>
        <dbReference type="ChEBI" id="CHEBI:15377"/>
        <dbReference type="ChEBI" id="CHEBI:15378"/>
        <dbReference type="ChEBI" id="CHEBI:59874"/>
        <dbReference type="ChEBI" id="CHEBI:78442"/>
        <dbReference type="ChEBI" id="CHEBI:138191"/>
        <dbReference type="EC" id="3.1.1.29"/>
    </reaction>
</comment>
<accession>A0A6G8PYV9</accession>
<dbReference type="InterPro" id="IPR036416">
    <property type="entry name" value="Pept_tRNA_hydro_sf"/>
</dbReference>
<feature type="active site" description="Proton acceptor" evidence="7">
    <location>
        <position position="75"/>
    </location>
</feature>
<name>A0A6G8PYV9_9ACTN</name>
<protein>
    <recommendedName>
        <fullName evidence="6 7">Peptidyl-tRNA hydrolase</fullName>
        <shortName evidence="7">Pth</shortName>
        <ecNumber evidence="1 7">3.1.1.29</ecNumber>
    </recommendedName>
</protein>
<feature type="site" description="Stabilizes the basic form of H active site to accept a proton" evidence="7">
    <location>
        <position position="140"/>
    </location>
</feature>
<dbReference type="GO" id="GO:0004045">
    <property type="term" value="F:peptidyl-tRNA hydrolase activity"/>
    <property type="evidence" value="ECO:0007669"/>
    <property type="project" value="UniProtKB-UniRule"/>
</dbReference>
<dbReference type="NCBIfam" id="TIGR00447">
    <property type="entry name" value="pth"/>
    <property type="match status" value="1"/>
</dbReference>
<sequence length="232" mass="24398">MPKRGPRRFLPRRERAPQDRTSRLKLSSLFGKGGAAGDGEPPAEPGTDAETSGAIKAPVVVGLGNPGRSYARARHNVGFLVADELASRHGVDWRSKKKAEAAPVGIGAANATLLKPTTYMNNSGAALSGYRLEQLVVVHDDLDLPAGDVRVKVGGGHGGHNGLRSIFQHLGKDFVRVRVGIGRPPVGVVPTDYVLGRMDSAVKDAVGRAADAVEAVIEKGPEAAMNSFNTRT</sequence>
<dbReference type="InterPro" id="IPR018171">
    <property type="entry name" value="Pept_tRNA_hydro_CS"/>
</dbReference>
<evidence type="ECO:0000256" key="2">
    <source>
        <dbReference type="ARBA" id="ARBA00022555"/>
    </source>
</evidence>
<dbReference type="Gene3D" id="3.40.50.1470">
    <property type="entry name" value="Peptidyl-tRNA hydrolase"/>
    <property type="match status" value="1"/>
</dbReference>
<dbReference type="Proteomes" id="UP000502706">
    <property type="component" value="Chromosome"/>
</dbReference>
<dbReference type="EMBL" id="CP045121">
    <property type="protein sequence ID" value="QIN79401.1"/>
    <property type="molecule type" value="Genomic_DNA"/>
</dbReference>
<comment type="subcellular location">
    <subcellularLocation>
        <location evidence="7">Cytoplasm</location>
    </subcellularLocation>
</comment>
<comment type="similarity">
    <text evidence="5 7">Belongs to the PTH family.</text>
</comment>
<dbReference type="SUPFAM" id="SSF53178">
    <property type="entry name" value="Peptidyl-tRNA hydrolase-like"/>
    <property type="match status" value="1"/>
</dbReference>
<dbReference type="GO" id="GO:0072344">
    <property type="term" value="P:rescue of stalled ribosome"/>
    <property type="evidence" value="ECO:0007669"/>
    <property type="project" value="UniProtKB-UniRule"/>
</dbReference>
<dbReference type="PROSITE" id="PS01196">
    <property type="entry name" value="PEPT_TRNA_HYDROL_2"/>
    <property type="match status" value="1"/>
</dbReference>
<dbReference type="AlphaFoldDB" id="A0A6G8PYV9"/>
<evidence type="ECO:0000256" key="7">
    <source>
        <dbReference type="HAMAP-Rule" id="MF_00083"/>
    </source>
</evidence>
<keyword evidence="2 7" id="KW-0820">tRNA-binding</keyword>
<comment type="function">
    <text evidence="7">Catalyzes the release of premature peptidyl moieties from peptidyl-tRNA molecules trapped in stalled 50S ribosomal subunits, and thus maintains levels of free tRNAs and 50S ribosomes.</text>
</comment>
<keyword evidence="7" id="KW-0963">Cytoplasm</keyword>
<dbReference type="InterPro" id="IPR001328">
    <property type="entry name" value="Pept_tRNA_hydro"/>
</dbReference>
<feature type="compositionally biased region" description="Basic residues" evidence="8">
    <location>
        <begin position="1"/>
        <end position="10"/>
    </location>
</feature>
<dbReference type="EC" id="3.1.1.29" evidence="1 7"/>
<evidence type="ECO:0000313" key="9">
    <source>
        <dbReference type="EMBL" id="QIN79401.1"/>
    </source>
</evidence>
<feature type="binding site" evidence="7">
    <location>
        <position position="70"/>
    </location>
    <ligand>
        <name>tRNA</name>
        <dbReference type="ChEBI" id="CHEBI:17843"/>
    </ligand>
</feature>
<feature type="site" description="Discriminates between blocked and unblocked aminoacyl-tRNA" evidence="7">
    <location>
        <position position="65"/>
    </location>
</feature>
<keyword evidence="10" id="KW-1185">Reference proteome</keyword>
<keyword evidence="4 7" id="KW-0694">RNA-binding</keyword>
<evidence type="ECO:0000313" key="10">
    <source>
        <dbReference type="Proteomes" id="UP000502706"/>
    </source>
</evidence>
<evidence type="ECO:0000256" key="1">
    <source>
        <dbReference type="ARBA" id="ARBA00013260"/>
    </source>
</evidence>
<comment type="function">
    <text evidence="7">Hydrolyzes ribosome-free peptidyl-tRNAs (with 1 or more amino acids incorporated), which drop off the ribosome during protein synthesis, or as a result of ribosome stalling.</text>
</comment>
<dbReference type="PANTHER" id="PTHR17224:SF1">
    <property type="entry name" value="PEPTIDYL-TRNA HYDROLASE"/>
    <property type="match status" value="1"/>
</dbReference>
<keyword evidence="3 7" id="KW-0378">Hydrolase</keyword>
<evidence type="ECO:0000256" key="6">
    <source>
        <dbReference type="ARBA" id="ARBA00050038"/>
    </source>
</evidence>
<evidence type="ECO:0000256" key="5">
    <source>
        <dbReference type="ARBA" id="ARBA00038063"/>
    </source>
</evidence>
<dbReference type="PANTHER" id="PTHR17224">
    <property type="entry name" value="PEPTIDYL-TRNA HYDROLASE"/>
    <property type="match status" value="1"/>
</dbReference>
<evidence type="ECO:0000256" key="8">
    <source>
        <dbReference type="SAM" id="MobiDB-lite"/>
    </source>
</evidence>
<dbReference type="GO" id="GO:0005737">
    <property type="term" value="C:cytoplasm"/>
    <property type="evidence" value="ECO:0007669"/>
    <property type="project" value="UniProtKB-SubCell"/>
</dbReference>
<gene>
    <name evidence="7" type="primary">pth</name>
    <name evidence="9" type="ORF">GBA65_13755</name>
</gene>
<reference evidence="9 10" key="1">
    <citation type="submission" date="2019-10" db="EMBL/GenBank/DDBJ databases">
        <title>Rubrobacter sp nov SCSIO 52915 isolated from a deep-sea sediment in the South China Sea.</title>
        <authorList>
            <person name="Chen R.W."/>
        </authorList>
    </citation>
    <scope>NUCLEOTIDE SEQUENCE [LARGE SCALE GENOMIC DNA]</scope>
    <source>
        <strain evidence="9 10">SCSIO 52915</strain>
    </source>
</reference>
<feature type="binding site" evidence="7">
    <location>
        <position position="119"/>
    </location>
    <ligand>
        <name>tRNA</name>
        <dbReference type="ChEBI" id="CHEBI:17843"/>
    </ligand>
</feature>
<feature type="region of interest" description="Disordered" evidence="8">
    <location>
        <begin position="1"/>
        <end position="53"/>
    </location>
</feature>
<dbReference type="KEGG" id="rmar:GBA65_13755"/>
<dbReference type="HAMAP" id="MF_00083">
    <property type="entry name" value="Pept_tRNA_hydro_bact"/>
    <property type="match status" value="1"/>
</dbReference>